<comment type="caution">
    <text evidence="1">The sequence shown here is derived from an EMBL/GenBank/DDBJ whole genome shotgun (WGS) entry which is preliminary data.</text>
</comment>
<sequence length="164" mass="17646">MRGFLFGKLPAFGDFVSRGLSVSMRSWWDRWCSEAVLDARVRLGDDFEARCLATAPRRFLVAPLADCDPWQAGCLHASSDRSGRVFPFVLGVAASERIDATDAVLFGERLASCAERAFAPQVDLDALISAAEHAAGTAAAGRPLEPIVAGDRGWIGGNVHELEN</sequence>
<organism evidence="1 2">
    <name type="scientific">Sphingomonas arantia</name>
    <dbReference type="NCBI Taxonomy" id="1460676"/>
    <lineage>
        <taxon>Bacteria</taxon>
        <taxon>Pseudomonadati</taxon>
        <taxon>Pseudomonadota</taxon>
        <taxon>Alphaproteobacteria</taxon>
        <taxon>Sphingomonadales</taxon>
        <taxon>Sphingomonadaceae</taxon>
        <taxon>Sphingomonas</taxon>
    </lineage>
</organism>
<dbReference type="InterPro" id="IPR017748">
    <property type="entry name" value="TagF"/>
</dbReference>
<protein>
    <submittedName>
        <fullName evidence="1">Type VI secretion system-associated protein TagF</fullName>
    </submittedName>
</protein>
<proteinExistence type="predicted"/>
<dbReference type="RefSeq" id="WP_380930217.1">
    <property type="nucleotide sequence ID" value="NZ_JBHUGS010000003.1"/>
</dbReference>
<keyword evidence="2" id="KW-1185">Reference proteome</keyword>
<dbReference type="Proteomes" id="UP001597400">
    <property type="component" value="Unassembled WGS sequence"/>
</dbReference>
<accession>A0ABW4TXQ6</accession>
<dbReference type="Gene3D" id="3.40.1730.10">
    <property type="entry name" value="pa0076 domain"/>
    <property type="match status" value="1"/>
</dbReference>
<evidence type="ECO:0000313" key="1">
    <source>
        <dbReference type="EMBL" id="MFD1951495.1"/>
    </source>
</evidence>
<evidence type="ECO:0000313" key="2">
    <source>
        <dbReference type="Proteomes" id="UP001597400"/>
    </source>
</evidence>
<dbReference type="EMBL" id="JBHUGS010000003">
    <property type="protein sequence ID" value="MFD1951495.1"/>
    <property type="molecule type" value="Genomic_DNA"/>
</dbReference>
<dbReference type="InterPro" id="IPR038225">
    <property type="entry name" value="TagF_sf"/>
</dbReference>
<name>A0ABW4TXQ6_9SPHN</name>
<gene>
    <name evidence="1" type="primary">tagF</name>
    <name evidence="1" type="ORF">ACFSGX_12040</name>
</gene>
<reference evidence="2" key="1">
    <citation type="journal article" date="2019" name="Int. J. Syst. Evol. Microbiol.">
        <title>The Global Catalogue of Microorganisms (GCM) 10K type strain sequencing project: providing services to taxonomists for standard genome sequencing and annotation.</title>
        <authorList>
            <consortium name="The Broad Institute Genomics Platform"/>
            <consortium name="The Broad Institute Genome Sequencing Center for Infectious Disease"/>
            <person name="Wu L."/>
            <person name="Ma J."/>
        </authorList>
    </citation>
    <scope>NUCLEOTIDE SEQUENCE [LARGE SCALE GENOMIC DNA]</scope>
    <source>
        <strain evidence="2">CGMCC 1.12702</strain>
    </source>
</reference>
<dbReference type="Pfam" id="PF09867">
    <property type="entry name" value="TagF_N"/>
    <property type="match status" value="1"/>
</dbReference>
<dbReference type="NCBIfam" id="TIGR03373">
    <property type="entry name" value="VI_minor_4"/>
    <property type="match status" value="1"/>
</dbReference>